<dbReference type="OrthoDB" id="1757485at2"/>
<dbReference type="EMBL" id="FUWV01000004">
    <property type="protein sequence ID" value="SJZ52400.1"/>
    <property type="molecule type" value="Genomic_DNA"/>
</dbReference>
<keyword evidence="2" id="KW-1185">Reference proteome</keyword>
<proteinExistence type="predicted"/>
<accession>A0A1T4LCH8</accession>
<dbReference type="RefSeq" id="WP_159454663.1">
    <property type="nucleotide sequence ID" value="NZ_FUWV01000004.1"/>
</dbReference>
<evidence type="ECO:0000313" key="1">
    <source>
        <dbReference type="EMBL" id="SJZ52400.1"/>
    </source>
</evidence>
<dbReference type="Proteomes" id="UP000196365">
    <property type="component" value="Unassembled WGS sequence"/>
</dbReference>
<reference evidence="1 2" key="1">
    <citation type="submission" date="2017-02" db="EMBL/GenBank/DDBJ databases">
        <authorList>
            <person name="Peterson S.W."/>
        </authorList>
    </citation>
    <scope>NUCLEOTIDE SEQUENCE [LARGE SCALE GENOMIC DNA]</scope>
    <source>
        <strain evidence="1 2">DSM 15102</strain>
    </source>
</reference>
<dbReference type="AlphaFoldDB" id="A0A1T4LCH8"/>
<name>A0A1T4LCH8_9FIRM</name>
<evidence type="ECO:0000313" key="2">
    <source>
        <dbReference type="Proteomes" id="UP000196365"/>
    </source>
</evidence>
<sequence>MILGMGVGIVLTCVLLFPFYKKEPSPAEIEKKARNMGMIYEDEIRGFPQNEKGENDK</sequence>
<gene>
    <name evidence="1" type="ORF">SAMN02745973_00895</name>
</gene>
<protein>
    <submittedName>
        <fullName evidence="1">Uncharacterized protein</fullName>
    </submittedName>
</protein>
<organism evidence="1 2">
    <name type="scientific">Garciella nitratireducens DSM 15102</name>
    <dbReference type="NCBI Taxonomy" id="1121911"/>
    <lineage>
        <taxon>Bacteria</taxon>
        <taxon>Bacillati</taxon>
        <taxon>Bacillota</taxon>
        <taxon>Clostridia</taxon>
        <taxon>Eubacteriales</taxon>
        <taxon>Eubacteriaceae</taxon>
        <taxon>Garciella</taxon>
    </lineage>
</organism>